<dbReference type="GO" id="GO:0015159">
    <property type="term" value="F:polysaccharide transmembrane transporter activity"/>
    <property type="evidence" value="ECO:0007669"/>
    <property type="project" value="InterPro"/>
</dbReference>
<evidence type="ECO:0000256" key="2">
    <source>
        <dbReference type="ARBA" id="ARBA00009450"/>
    </source>
</evidence>
<keyword evidence="11" id="KW-0472">Membrane</keyword>
<feature type="domain" description="SLBB" evidence="17">
    <location>
        <begin position="250"/>
        <end position="343"/>
    </location>
</feature>
<dbReference type="EMBL" id="CP049811">
    <property type="protein sequence ID" value="QIK41679.1"/>
    <property type="molecule type" value="Genomic_DNA"/>
</dbReference>
<dbReference type="GO" id="GO:0046930">
    <property type="term" value="C:pore complex"/>
    <property type="evidence" value="ECO:0007669"/>
    <property type="project" value="UniProtKB-KW"/>
</dbReference>
<dbReference type="PANTHER" id="PTHR33619:SF3">
    <property type="entry name" value="POLYSACCHARIDE EXPORT PROTEIN GFCE-RELATED"/>
    <property type="match status" value="1"/>
</dbReference>
<dbReference type="RefSeq" id="WP_166192923.1">
    <property type="nucleotide sequence ID" value="NZ_CP049811.1"/>
</dbReference>
<dbReference type="GO" id="GO:0009279">
    <property type="term" value="C:cell outer membrane"/>
    <property type="evidence" value="ECO:0007669"/>
    <property type="project" value="UniProtKB-SubCell"/>
</dbReference>
<keyword evidence="3" id="KW-0813">Transport</keyword>
<keyword evidence="5" id="KW-0762">Sugar transport</keyword>
<evidence type="ECO:0000256" key="9">
    <source>
        <dbReference type="ARBA" id="ARBA00023065"/>
    </source>
</evidence>
<evidence type="ECO:0000256" key="14">
    <source>
        <dbReference type="ARBA" id="ARBA00023288"/>
    </source>
</evidence>
<dbReference type="InterPro" id="IPR049712">
    <property type="entry name" value="Poly_export"/>
</dbReference>
<dbReference type="AlphaFoldDB" id="A0A6G7VNR0"/>
<sequence length="378" mass="40031">MVSCTSRGLLALGVLIFLSACDSLPRSGPTIDEITAQPTDGSPAVEIVPITDEVGRLTRLDESRSFSPAFQNAAVENIEMIRPLDVLNITVWESGEFPLYGGAGGGASGLVDMRVGLDGTFFMPQVGTVRAAGKTIEGLRRELTARLAPMTPEPQVELRLESSGTNTVRIFGSEGALGEVPIGPGTRTLTGLIANAPSAGVNPTISQLSIRRGNLVERVWVSDIFNDPALDIALRGGDVINIERDPRSFIALGELGAQAQVEFTGRDISLMEALATIGGLNSSTADPRGVFVLREERPEVYQRITGQATDGPVRTGYVMDLTKPAAFFVASNFSVRDEDIIFVSEAPYVQFLKIIGSITPPITSVNSTAQLLTGGLGG</sequence>
<keyword evidence="14" id="KW-0449">Lipoprotein</keyword>
<evidence type="ECO:0000256" key="11">
    <source>
        <dbReference type="ARBA" id="ARBA00023136"/>
    </source>
</evidence>
<evidence type="ECO:0000256" key="13">
    <source>
        <dbReference type="ARBA" id="ARBA00023237"/>
    </source>
</evidence>
<name>A0A6G7VNR0_9RHOB</name>
<evidence type="ECO:0000256" key="10">
    <source>
        <dbReference type="ARBA" id="ARBA00023114"/>
    </source>
</evidence>
<dbReference type="GO" id="GO:0015288">
    <property type="term" value="F:porin activity"/>
    <property type="evidence" value="ECO:0007669"/>
    <property type="project" value="UniProtKB-KW"/>
</dbReference>
<keyword evidence="8" id="KW-0625">Polysaccharide transport</keyword>
<dbReference type="KEGG" id="mon:G8E03_13515"/>
<dbReference type="Gene3D" id="3.30.1950.10">
    <property type="entry name" value="wza like domain"/>
    <property type="match status" value="1"/>
</dbReference>
<keyword evidence="4" id="KW-1134">Transmembrane beta strand</keyword>
<feature type="domain" description="Polysaccharide export protein N-terminal" evidence="16">
    <location>
        <begin position="80"/>
        <end position="160"/>
    </location>
</feature>
<evidence type="ECO:0000259" key="16">
    <source>
        <dbReference type="Pfam" id="PF02563"/>
    </source>
</evidence>
<evidence type="ECO:0000259" key="17">
    <source>
        <dbReference type="Pfam" id="PF22461"/>
    </source>
</evidence>
<dbReference type="PROSITE" id="PS51257">
    <property type="entry name" value="PROKAR_LIPOPROTEIN"/>
    <property type="match status" value="1"/>
</dbReference>
<keyword evidence="9" id="KW-0406">Ion transport</keyword>
<evidence type="ECO:0000256" key="6">
    <source>
        <dbReference type="ARBA" id="ARBA00022692"/>
    </source>
</evidence>
<feature type="signal peptide" evidence="15">
    <location>
        <begin position="1"/>
        <end position="20"/>
    </location>
</feature>
<reference evidence="18 19" key="1">
    <citation type="submission" date="2020-03" db="EMBL/GenBank/DDBJ databases">
        <title>Complete genome sequence of Monaibacterium sp. ALG8 with diverse plasmids.</title>
        <authorList>
            <person name="Sun C."/>
        </authorList>
    </citation>
    <scope>NUCLEOTIDE SEQUENCE [LARGE SCALE GENOMIC DNA]</scope>
    <source>
        <strain evidence="18 19">ALG8</strain>
    </source>
</reference>
<keyword evidence="13" id="KW-0998">Cell outer membrane</keyword>
<comment type="subcellular location">
    <subcellularLocation>
        <location evidence="1">Cell outer membrane</location>
        <topology evidence="1">Multi-pass membrane protein</topology>
    </subcellularLocation>
</comment>
<evidence type="ECO:0000313" key="18">
    <source>
        <dbReference type="EMBL" id="QIK41679.1"/>
    </source>
</evidence>
<keyword evidence="7 15" id="KW-0732">Signal</keyword>
<keyword evidence="10" id="KW-0626">Porin</keyword>
<dbReference type="PANTHER" id="PTHR33619">
    <property type="entry name" value="POLYSACCHARIDE EXPORT PROTEIN GFCE-RELATED"/>
    <property type="match status" value="1"/>
</dbReference>
<evidence type="ECO:0000256" key="15">
    <source>
        <dbReference type="SAM" id="SignalP"/>
    </source>
</evidence>
<evidence type="ECO:0000256" key="8">
    <source>
        <dbReference type="ARBA" id="ARBA00023047"/>
    </source>
</evidence>
<evidence type="ECO:0000256" key="12">
    <source>
        <dbReference type="ARBA" id="ARBA00023139"/>
    </source>
</evidence>
<dbReference type="GO" id="GO:0006811">
    <property type="term" value="P:monoatomic ion transport"/>
    <property type="evidence" value="ECO:0007669"/>
    <property type="project" value="UniProtKB-KW"/>
</dbReference>
<keyword evidence="6" id="KW-0812">Transmembrane</keyword>
<evidence type="ECO:0000256" key="1">
    <source>
        <dbReference type="ARBA" id="ARBA00004571"/>
    </source>
</evidence>
<keyword evidence="19" id="KW-1185">Reference proteome</keyword>
<evidence type="ECO:0000256" key="4">
    <source>
        <dbReference type="ARBA" id="ARBA00022452"/>
    </source>
</evidence>
<proteinExistence type="inferred from homology"/>
<dbReference type="Proteomes" id="UP000500791">
    <property type="component" value="Chromosome"/>
</dbReference>
<evidence type="ECO:0000256" key="7">
    <source>
        <dbReference type="ARBA" id="ARBA00022729"/>
    </source>
</evidence>
<dbReference type="Gene3D" id="3.10.560.10">
    <property type="entry name" value="Outer membrane lipoprotein wza domain like"/>
    <property type="match status" value="2"/>
</dbReference>
<keyword evidence="12" id="KW-0564">Palmitate</keyword>
<organism evidence="18 19">
    <name type="scientific">Pontivivens nitratireducens</name>
    <dbReference type="NCBI Taxonomy" id="2758038"/>
    <lineage>
        <taxon>Bacteria</taxon>
        <taxon>Pseudomonadati</taxon>
        <taxon>Pseudomonadota</taxon>
        <taxon>Alphaproteobacteria</taxon>
        <taxon>Rhodobacterales</taxon>
        <taxon>Paracoccaceae</taxon>
        <taxon>Pontivivens</taxon>
    </lineage>
</organism>
<feature type="chain" id="PRO_5026229602" evidence="15">
    <location>
        <begin position="21"/>
        <end position="378"/>
    </location>
</feature>
<dbReference type="Pfam" id="PF02563">
    <property type="entry name" value="Poly_export"/>
    <property type="match status" value="1"/>
</dbReference>
<gene>
    <name evidence="18" type="ORF">G8E03_13515</name>
</gene>
<dbReference type="InterPro" id="IPR003715">
    <property type="entry name" value="Poly_export_N"/>
</dbReference>
<evidence type="ECO:0000313" key="19">
    <source>
        <dbReference type="Proteomes" id="UP000500791"/>
    </source>
</evidence>
<evidence type="ECO:0000256" key="3">
    <source>
        <dbReference type="ARBA" id="ARBA00022448"/>
    </source>
</evidence>
<accession>A0A6G7VNR0</accession>
<comment type="similarity">
    <text evidence="2">Belongs to the BexD/CtrA/VexA family.</text>
</comment>
<protein>
    <submittedName>
        <fullName evidence="18">Polysaccharide export protein</fullName>
    </submittedName>
</protein>
<evidence type="ECO:0000256" key="5">
    <source>
        <dbReference type="ARBA" id="ARBA00022597"/>
    </source>
</evidence>
<dbReference type="Pfam" id="PF22461">
    <property type="entry name" value="SLBB_2"/>
    <property type="match status" value="1"/>
</dbReference>
<dbReference type="InterPro" id="IPR054765">
    <property type="entry name" value="SLBB_dom"/>
</dbReference>